<evidence type="ECO:0000313" key="2">
    <source>
        <dbReference type="Proteomes" id="UP000502887"/>
    </source>
</evidence>
<reference evidence="1 2" key="1">
    <citation type="submission" date="2020-02" db="EMBL/GenBank/DDBJ databases">
        <title>Pseudomonas aeruginosa Phage Cocktails: Rational Design and Efficacy against Mouse Wound and Septic Infections.</title>
        <authorList>
            <person name="Jacobs A.C."/>
            <person name="Freyberger H.R."/>
            <person name="Farlow J."/>
            <person name="Watters C.M."/>
            <person name="He Y."/>
            <person name="Ward A.M."/>
            <person name="Engeman E.T."/>
            <person name="Alamneh Y.A."/>
            <person name="Sergueev K.V."/>
            <person name="Simons M.P."/>
            <person name="Tyner S.D."/>
            <person name="Nikolich M.P."/>
            <person name="Filippov A."/>
        </authorList>
    </citation>
    <scope>NUCLEOTIDE SEQUENCE [LARGE SCALE GENOMIC DNA]</scope>
</reference>
<name>A0A6G9LL81_9CAUD</name>
<evidence type="ECO:0000313" key="1">
    <source>
        <dbReference type="EMBL" id="QIQ65364.1"/>
    </source>
</evidence>
<proteinExistence type="predicted"/>
<sequence>MHESRGVRILAVVRNVEADALRPGWLPAEFLVGVDGREDELEVDDGFVATSLRNPAINVLGLLPVALIGFVNDFKHRLTEERIFVPVDHLDAGIFRGLDHEVLIHEVGHFVRVEDDPDF</sequence>
<gene>
    <name evidence="1" type="ORF">20_00001</name>
</gene>
<dbReference type="Proteomes" id="UP000502887">
    <property type="component" value="Segment"/>
</dbReference>
<protein>
    <submittedName>
        <fullName evidence="1">Uncharacterized protein</fullName>
    </submittedName>
</protein>
<dbReference type="EMBL" id="MT118297">
    <property type="protein sequence ID" value="QIQ65364.1"/>
    <property type="molecule type" value="Genomic_DNA"/>
</dbReference>
<accession>A0A6G9LL81</accession>
<organism evidence="1 2">
    <name type="scientific">Pseudomonas phage Epa20</name>
    <dbReference type="NCBI Taxonomy" id="2719190"/>
    <lineage>
        <taxon>Viruses</taxon>
        <taxon>Duplodnaviria</taxon>
        <taxon>Heunggongvirae</taxon>
        <taxon>Uroviricota</taxon>
        <taxon>Caudoviricetes</taxon>
        <taxon>Lindbergviridae</taxon>
        <taxon>Pbunavirus</taxon>
        <taxon>Pbunavirus LS1</taxon>
    </lineage>
</organism>